<keyword evidence="3" id="KW-1185">Reference proteome</keyword>
<dbReference type="EMBL" id="JAVREN010000006">
    <property type="protein sequence ID" value="MDT0306511.1"/>
    <property type="molecule type" value="Genomic_DNA"/>
</dbReference>
<dbReference type="SUPFAM" id="SSF54826">
    <property type="entry name" value="Enolase N-terminal domain-like"/>
    <property type="match status" value="1"/>
</dbReference>
<sequence>MEEARVHAFRIPTDGPGGVEQDGTLEWSAATVVLVRLRAAGHEGIGFTYGDVSVAAFAASPLVPVARGADALAPPALWSRMPEAICDAGRPGAGAMALSAVDVAAWDFEARLLGLPLTGPLPAFHERVPVHGSGGFTN</sequence>
<proteinExistence type="predicted"/>
<organism evidence="2 3">
    <name type="scientific">Streptomyces boetiae</name>
    <dbReference type="NCBI Taxonomy" id="3075541"/>
    <lineage>
        <taxon>Bacteria</taxon>
        <taxon>Bacillati</taxon>
        <taxon>Actinomycetota</taxon>
        <taxon>Actinomycetes</taxon>
        <taxon>Kitasatosporales</taxon>
        <taxon>Streptomycetaceae</taxon>
        <taxon>Streptomyces</taxon>
    </lineage>
</organism>
<dbReference type="InterPro" id="IPR013341">
    <property type="entry name" value="Mandelate_racemase_N_dom"/>
</dbReference>
<dbReference type="Gene3D" id="3.30.390.10">
    <property type="entry name" value="Enolase-like, N-terminal domain"/>
    <property type="match status" value="1"/>
</dbReference>
<dbReference type="RefSeq" id="WP_311629440.1">
    <property type="nucleotide sequence ID" value="NZ_JAVREN010000006.1"/>
</dbReference>
<dbReference type="Pfam" id="PF02746">
    <property type="entry name" value="MR_MLE_N"/>
    <property type="match status" value="1"/>
</dbReference>
<feature type="domain" description="Mandelate racemase/muconate lactonizing enzyme N-terminal" evidence="1">
    <location>
        <begin position="28"/>
        <end position="118"/>
    </location>
</feature>
<dbReference type="InterPro" id="IPR029017">
    <property type="entry name" value="Enolase-like_N"/>
</dbReference>
<evidence type="ECO:0000313" key="2">
    <source>
        <dbReference type="EMBL" id="MDT0306511.1"/>
    </source>
</evidence>
<accession>A0ABU2L4M6</accession>
<dbReference type="Proteomes" id="UP001183388">
    <property type="component" value="Unassembled WGS sequence"/>
</dbReference>
<reference evidence="3" key="1">
    <citation type="submission" date="2023-07" db="EMBL/GenBank/DDBJ databases">
        <title>30 novel species of actinomycetes from the DSMZ collection.</title>
        <authorList>
            <person name="Nouioui I."/>
        </authorList>
    </citation>
    <scope>NUCLEOTIDE SEQUENCE [LARGE SCALE GENOMIC DNA]</scope>
    <source>
        <strain evidence="3">DSM 44917</strain>
    </source>
</reference>
<gene>
    <name evidence="2" type="ORF">RM780_05995</name>
</gene>
<protein>
    <recommendedName>
        <fullName evidence="1">Mandelate racemase/muconate lactonizing enzyme N-terminal domain-containing protein</fullName>
    </recommendedName>
</protein>
<evidence type="ECO:0000259" key="1">
    <source>
        <dbReference type="Pfam" id="PF02746"/>
    </source>
</evidence>
<comment type="caution">
    <text evidence="2">The sequence shown here is derived from an EMBL/GenBank/DDBJ whole genome shotgun (WGS) entry which is preliminary data.</text>
</comment>
<name>A0ABU2L4M6_9ACTN</name>
<evidence type="ECO:0000313" key="3">
    <source>
        <dbReference type="Proteomes" id="UP001183388"/>
    </source>
</evidence>